<dbReference type="InterPro" id="IPR016024">
    <property type="entry name" value="ARM-type_fold"/>
</dbReference>
<protein>
    <recommendedName>
        <fullName evidence="1">Importin N-terminal domain-containing protein</fullName>
    </recommendedName>
</protein>
<gene>
    <name evidence="2" type="ORF">M9Y10_008340</name>
</gene>
<dbReference type="Gene3D" id="1.25.10.10">
    <property type="entry name" value="Leucine-rich Repeat Variant"/>
    <property type="match status" value="3"/>
</dbReference>
<accession>A0ABR2IYY4</accession>
<dbReference type="Proteomes" id="UP001470230">
    <property type="component" value="Unassembled WGS sequence"/>
</dbReference>
<name>A0ABR2IYY4_9EUKA</name>
<feature type="domain" description="Importin N-terminal" evidence="1">
    <location>
        <begin position="26"/>
        <end position="106"/>
    </location>
</feature>
<dbReference type="PROSITE" id="PS50166">
    <property type="entry name" value="IMPORTIN_B_NT"/>
    <property type="match status" value="1"/>
</dbReference>
<evidence type="ECO:0000313" key="3">
    <source>
        <dbReference type="Proteomes" id="UP001470230"/>
    </source>
</evidence>
<dbReference type="InterPro" id="IPR011989">
    <property type="entry name" value="ARM-like"/>
</dbReference>
<comment type="caution">
    <text evidence="2">The sequence shown here is derived from an EMBL/GenBank/DDBJ whole genome shotgun (WGS) entry which is preliminary data.</text>
</comment>
<reference evidence="2 3" key="1">
    <citation type="submission" date="2024-04" db="EMBL/GenBank/DDBJ databases">
        <title>Tritrichomonas musculus Genome.</title>
        <authorList>
            <person name="Alves-Ferreira E."/>
            <person name="Grigg M."/>
            <person name="Lorenzi H."/>
            <person name="Galac M."/>
        </authorList>
    </citation>
    <scope>NUCLEOTIDE SEQUENCE [LARGE SCALE GENOMIC DNA]</scope>
    <source>
        <strain evidence="2 3">EAF2021</strain>
    </source>
</reference>
<sequence>MDYAEQIIQCYQQLSSATDQSSVEQATKFLIDFYNQHKAFPVLISILHSNNEEIIKQHAALGLKMTLKNRWKENIDKSEFLKPIFFLLMTTNSILVANHLIQLIAGLMEEITSQMVVSFANQTVNYDPNNNTLDPSFYYPMAIYSSLKLLDIFMESIEINENSMSLYQKIASDGFQINEPAIQVAAISYTFHLTCTLCNDLGLGPAFPQSLVLMQSLSGNPLIHELFDIFSKTMYHFCPIIDPHLLIRQILDLINNNDIHYKEREHAFRVLIDTLNKYKKEIFSLEDQSNENKQNTTIITKNINNYASYIFQATVTITQALFQENDAYDMSPHELIEDIAEIFSSFNYILESFWEQIPNLQQFQFGHFLIIVFIRSSIDTGYEFYLPKLTEIASFLCSIASQSQSPCLREAAVLALGSFSKTFIEEITGLTSTIQETVFNALLNDLSPEMFAAFEKLIASIGDSDPIIIKSYELFANLINSDQVNQQTKEQIMWCISELIKNSKQNISTLFSSLFELFKSIIYIDNKDGNSQNSIKSVAIYGLAHLCNKCPTLFAPFAEDFAKFIVSNVSQAISQLSSEPQNENTSINIDESLITQCINAYFYIVENVQDAANSSIAQMIDILIQICQISDPRLTNEIQISSVTGNISIQNIALRVLCGCSSKYPAILQNIIQQLLTIINDNLSYHSAVGINWIASSITSLPNRAEVVPQLVNILLKMIDKSNDYQLTAKCFESLIILIEWCGTVVVDERVLQMTAKAFTYELFCFTSKKYNSLYEEVYQNAQNVFRQAINALQDTAFQTMHNSYINEYKNSTYIELFFKMAQSKRKSIRELGLQLLAELVGETPGEQIPNPFLENIMSIATQEANKGNYIGFFAIKKLACSSPFNINSAELFKSFIPMMIQRLFANMNLQNTSERNMITSDNCVSALGAIVMNILGDSFLESLNIFENNEISSQLVEGLNVPIIVVILNAMPPQIDSSENESVLSFYLWLFERANGSFIQQFAAVLIRLFTEPIEPMRENMITDFTIQKLNEMLVQMVPSCGGQEFCSSVLGGDEEKLMILNSYLVPPQ</sequence>
<evidence type="ECO:0000259" key="1">
    <source>
        <dbReference type="PROSITE" id="PS50166"/>
    </source>
</evidence>
<dbReference type="EMBL" id="JAPFFF010000014">
    <property type="protein sequence ID" value="KAK8870458.1"/>
    <property type="molecule type" value="Genomic_DNA"/>
</dbReference>
<keyword evidence="3" id="KW-1185">Reference proteome</keyword>
<evidence type="ECO:0000313" key="2">
    <source>
        <dbReference type="EMBL" id="KAK8870458.1"/>
    </source>
</evidence>
<dbReference type="InterPro" id="IPR001494">
    <property type="entry name" value="Importin-beta_N"/>
</dbReference>
<proteinExistence type="predicted"/>
<dbReference type="SUPFAM" id="SSF48371">
    <property type="entry name" value="ARM repeat"/>
    <property type="match status" value="2"/>
</dbReference>
<organism evidence="2 3">
    <name type="scientific">Tritrichomonas musculus</name>
    <dbReference type="NCBI Taxonomy" id="1915356"/>
    <lineage>
        <taxon>Eukaryota</taxon>
        <taxon>Metamonada</taxon>
        <taxon>Parabasalia</taxon>
        <taxon>Tritrichomonadida</taxon>
        <taxon>Tritrichomonadidae</taxon>
        <taxon>Tritrichomonas</taxon>
    </lineage>
</organism>